<reference evidence="1 2" key="1">
    <citation type="journal article" date="2021" name="Sci. Rep.">
        <title>The distribution of antibiotic resistance genes in chicken gut microbiota commensals.</title>
        <authorList>
            <person name="Juricova H."/>
            <person name="Matiasovicova J."/>
            <person name="Kubasova T."/>
            <person name="Cejkova D."/>
            <person name="Rychlik I."/>
        </authorList>
    </citation>
    <scope>NUCLEOTIDE SEQUENCE [LARGE SCALE GENOMIC DNA]</scope>
    <source>
        <strain evidence="1 2">An819</strain>
    </source>
</reference>
<dbReference type="AlphaFoldDB" id="A0A938WQM0"/>
<keyword evidence="2" id="KW-1185">Reference proteome</keyword>
<evidence type="ECO:0000313" key="1">
    <source>
        <dbReference type="EMBL" id="MBM6663186.1"/>
    </source>
</evidence>
<organism evidence="1 2">
    <name type="scientific">Marseilla massiliensis</name>
    <dbReference type="NCBI Taxonomy" id="1841864"/>
    <lineage>
        <taxon>Bacteria</taxon>
        <taxon>Pseudomonadati</taxon>
        <taxon>Bacteroidota</taxon>
        <taxon>Bacteroidia</taxon>
        <taxon>Bacteroidales</taxon>
        <taxon>Prevotellaceae</taxon>
        <taxon>Marseilla</taxon>
    </lineage>
</organism>
<gene>
    <name evidence="1" type="ORF">H6B30_15825</name>
</gene>
<protein>
    <submittedName>
        <fullName evidence="1">Uncharacterized protein</fullName>
    </submittedName>
</protein>
<comment type="caution">
    <text evidence="1">The sequence shown here is derived from an EMBL/GenBank/DDBJ whole genome shotgun (WGS) entry which is preliminary data.</text>
</comment>
<accession>A0A938WQM0</accession>
<proteinExistence type="predicted"/>
<sequence>MTRKEKISAFFKQSELFDYMVTRPLSHIVPNWELTWNLKENRVEPEEDSLAEEVNRLLDEISEVQPPKEYHANEDVLAEYVKSHLNWNIYKKGKRWESSDYEAIINQGSFGDEDQKNLILAAAGRIEAAIEHGQTNFDDMEYGHQKILAMVMASILYQRIDFSKILN</sequence>
<dbReference type="EMBL" id="JACJJL010000065">
    <property type="protein sequence ID" value="MBM6663186.1"/>
    <property type="molecule type" value="Genomic_DNA"/>
</dbReference>
<dbReference type="Proteomes" id="UP000764045">
    <property type="component" value="Unassembled WGS sequence"/>
</dbReference>
<dbReference type="RefSeq" id="WP_205112216.1">
    <property type="nucleotide sequence ID" value="NZ_JACJJL010000065.1"/>
</dbReference>
<name>A0A938WQM0_9BACT</name>
<evidence type="ECO:0000313" key="2">
    <source>
        <dbReference type="Proteomes" id="UP000764045"/>
    </source>
</evidence>